<keyword evidence="3" id="KW-1185">Reference proteome</keyword>
<reference evidence="3" key="1">
    <citation type="journal article" date="2015" name="PLoS Genet.">
        <title>Genome Sequence and Transcriptome Analyses of Chrysochromulina tobin: Metabolic Tools for Enhanced Algal Fitness in the Prominent Order Prymnesiales (Haptophyceae).</title>
        <authorList>
            <person name="Hovde B.T."/>
            <person name="Deodato C.R."/>
            <person name="Hunsperger H.M."/>
            <person name="Ryken S.A."/>
            <person name="Yost W."/>
            <person name="Jha R.K."/>
            <person name="Patterson J."/>
            <person name="Monnat R.J. Jr."/>
            <person name="Barlow S.B."/>
            <person name="Starkenburg S.R."/>
            <person name="Cattolico R.A."/>
        </authorList>
    </citation>
    <scope>NUCLEOTIDE SEQUENCE</scope>
    <source>
        <strain evidence="3">CCMP291</strain>
    </source>
</reference>
<feature type="region of interest" description="Disordered" evidence="1">
    <location>
        <begin position="474"/>
        <end position="520"/>
    </location>
</feature>
<gene>
    <name evidence="2" type="ORF">Ctob_009606</name>
</gene>
<evidence type="ECO:0000256" key="1">
    <source>
        <dbReference type="SAM" id="MobiDB-lite"/>
    </source>
</evidence>
<evidence type="ECO:0000313" key="3">
    <source>
        <dbReference type="Proteomes" id="UP000037460"/>
    </source>
</evidence>
<accession>A0A0M0JQS2</accession>
<feature type="compositionally biased region" description="Low complexity" evidence="1">
    <location>
        <begin position="498"/>
        <end position="516"/>
    </location>
</feature>
<dbReference type="EMBL" id="JWZX01002508">
    <property type="protein sequence ID" value="KOO28830.1"/>
    <property type="molecule type" value="Genomic_DNA"/>
</dbReference>
<sequence>MMDAQNVIACGMLLQVAYVLLADSKKREDLQTRAPVTAFAVVLLASIEAAIAAGPVRVSDLSLAVDNAQLTAEPWRLLSCVLVYHREGGGAGDVPAPQPQPSIRQRLIQGAALLYLISSYFAHYEDLNGPAQLQCGLFAASLDISEPITSQLTSNFTSERLEMTADIETALRAYEWLAIHWKHPEAIKQSPDAEAAADAADAATARQTLYEAQLQREVKQLVDEWLPTLETNAAQTDVEVLELLLRQLGYPSNPSEEVRGAWLGGVRTWRDKKAQDERHVAALRAYLEMGAMASNLDDLPPELHEPSALMNATLAQFEVPIDMAMPTVKAELLQELDMDGDDVSERAQPILEAGLAVHMEWRRGVSQAKLATTLDQLLALVRPVGRVTNNKMQPSGSDRLAVERLVAKARSAVSEIPAEPALAPGVELAPGVLRLLRDATVTHCEGLRRQARREASIKRLQKLLVADVGADDPLALGESDTEGAHEGANDVEEGEGGVAQAERAASALVSASAATAPPTTWEEHGAALVADVYGGYEEQRV</sequence>
<organism evidence="2 3">
    <name type="scientific">Chrysochromulina tobinii</name>
    <dbReference type="NCBI Taxonomy" id="1460289"/>
    <lineage>
        <taxon>Eukaryota</taxon>
        <taxon>Haptista</taxon>
        <taxon>Haptophyta</taxon>
        <taxon>Prymnesiophyceae</taxon>
        <taxon>Prymnesiales</taxon>
        <taxon>Chrysochromulinaceae</taxon>
        <taxon>Chrysochromulina</taxon>
    </lineage>
</organism>
<comment type="caution">
    <text evidence="2">The sequence shown here is derived from an EMBL/GenBank/DDBJ whole genome shotgun (WGS) entry which is preliminary data.</text>
</comment>
<protein>
    <submittedName>
        <fullName evidence="2">Uncharacterized protein</fullName>
    </submittedName>
</protein>
<name>A0A0M0JQS2_9EUKA</name>
<proteinExistence type="predicted"/>
<evidence type="ECO:0000313" key="2">
    <source>
        <dbReference type="EMBL" id="KOO28830.1"/>
    </source>
</evidence>
<dbReference type="Proteomes" id="UP000037460">
    <property type="component" value="Unassembled WGS sequence"/>
</dbReference>
<dbReference type="AlphaFoldDB" id="A0A0M0JQS2"/>